<dbReference type="InterPro" id="IPR014284">
    <property type="entry name" value="RNA_pol_sigma-70_dom"/>
</dbReference>
<dbReference type="Gene3D" id="1.10.10.10">
    <property type="entry name" value="Winged helix-like DNA-binding domain superfamily/Winged helix DNA-binding domain"/>
    <property type="match status" value="1"/>
</dbReference>
<evidence type="ECO:0000256" key="4">
    <source>
        <dbReference type="ARBA" id="ARBA00023125"/>
    </source>
</evidence>
<dbReference type="SUPFAM" id="SSF88659">
    <property type="entry name" value="Sigma3 and sigma4 domains of RNA polymerase sigma factors"/>
    <property type="match status" value="1"/>
</dbReference>
<dbReference type="InterPro" id="IPR039425">
    <property type="entry name" value="RNA_pol_sigma-70-like"/>
</dbReference>
<accession>A0ABT3V0U1</accession>
<keyword evidence="4" id="KW-0238">DNA-binding</keyword>
<evidence type="ECO:0000256" key="1">
    <source>
        <dbReference type="ARBA" id="ARBA00010641"/>
    </source>
</evidence>
<dbReference type="InterPro" id="IPR036388">
    <property type="entry name" value="WH-like_DNA-bd_sf"/>
</dbReference>
<organism evidence="8 9">
    <name type="scientific">Streptomyces ortus</name>
    <dbReference type="NCBI Taxonomy" id="2867268"/>
    <lineage>
        <taxon>Bacteria</taxon>
        <taxon>Bacillati</taxon>
        <taxon>Actinomycetota</taxon>
        <taxon>Actinomycetes</taxon>
        <taxon>Kitasatosporales</taxon>
        <taxon>Streptomycetaceae</taxon>
        <taxon>Streptomyces</taxon>
    </lineage>
</organism>
<dbReference type="InterPro" id="IPR013325">
    <property type="entry name" value="RNA_pol_sigma_r2"/>
</dbReference>
<dbReference type="SUPFAM" id="SSF88946">
    <property type="entry name" value="Sigma2 domain of RNA polymerase sigma factors"/>
    <property type="match status" value="1"/>
</dbReference>
<feature type="domain" description="RNA polymerase sigma-70 region 4" evidence="7">
    <location>
        <begin position="122"/>
        <end position="170"/>
    </location>
</feature>
<sequence>MSWTVLGSLGAASAAERAMRTLHDEQAGALYTYVLRLLNGDRHKAEDIVQEALLRCWRTQDLTGSQPLRPWLFRVARNLVIDEYRTRKTRPQEVNGNTWLEDLLTRPDDVDWLLSSILLKEAFKELSAPHREALYETYFSGRSMREAGEILGVPSGTVKSRVHHAVRALRLAMGVDDGAGDEAGRRVYHLTAV</sequence>
<comment type="caution">
    <text evidence="8">The sequence shown here is derived from an EMBL/GenBank/DDBJ whole genome shotgun (WGS) entry which is preliminary data.</text>
</comment>
<protein>
    <submittedName>
        <fullName evidence="8">Sigma-70 family RNA polymerase sigma factor</fullName>
    </submittedName>
</protein>
<feature type="domain" description="RNA polymerase sigma-70 region 2" evidence="6">
    <location>
        <begin position="29"/>
        <end position="88"/>
    </location>
</feature>
<comment type="similarity">
    <text evidence="1">Belongs to the sigma-70 factor family. ECF subfamily.</text>
</comment>
<dbReference type="RefSeq" id="WP_267026180.1">
    <property type="nucleotide sequence ID" value="NZ_JAIFZO010000002.1"/>
</dbReference>
<evidence type="ECO:0000259" key="7">
    <source>
        <dbReference type="Pfam" id="PF04545"/>
    </source>
</evidence>
<evidence type="ECO:0000313" key="9">
    <source>
        <dbReference type="Proteomes" id="UP001165590"/>
    </source>
</evidence>
<dbReference type="Proteomes" id="UP001165590">
    <property type="component" value="Unassembled WGS sequence"/>
</dbReference>
<proteinExistence type="inferred from homology"/>
<dbReference type="Pfam" id="PF04542">
    <property type="entry name" value="Sigma70_r2"/>
    <property type="match status" value="1"/>
</dbReference>
<dbReference type="InterPro" id="IPR007627">
    <property type="entry name" value="RNA_pol_sigma70_r2"/>
</dbReference>
<keyword evidence="9" id="KW-1185">Reference proteome</keyword>
<dbReference type="NCBIfam" id="TIGR02937">
    <property type="entry name" value="sigma70-ECF"/>
    <property type="match status" value="1"/>
</dbReference>
<keyword evidence="3" id="KW-0731">Sigma factor</keyword>
<evidence type="ECO:0000259" key="6">
    <source>
        <dbReference type="Pfam" id="PF04542"/>
    </source>
</evidence>
<dbReference type="PANTHER" id="PTHR43133:SF52">
    <property type="entry name" value="ECF RNA POLYMERASE SIGMA FACTOR SIGL"/>
    <property type="match status" value="1"/>
</dbReference>
<keyword evidence="2" id="KW-0805">Transcription regulation</keyword>
<name>A0ABT3V0U1_9ACTN</name>
<reference evidence="8" key="1">
    <citation type="journal article" date="2022" name="bioRxiv">
        <title>Discovery and biosynthetic assessment of Streptomyces ortus sp nov. isolated from a deep-sea sponge.</title>
        <authorList>
            <person name="Williams S.E."/>
        </authorList>
    </citation>
    <scope>NUCLEOTIDE SEQUENCE</scope>
    <source>
        <strain evidence="8">A15ISP2-DRY2</strain>
    </source>
</reference>
<dbReference type="Pfam" id="PF04545">
    <property type="entry name" value="Sigma70_r4"/>
    <property type="match status" value="1"/>
</dbReference>
<dbReference type="InterPro" id="IPR007630">
    <property type="entry name" value="RNA_pol_sigma70_r4"/>
</dbReference>
<dbReference type="InterPro" id="IPR013324">
    <property type="entry name" value="RNA_pol_sigma_r3/r4-like"/>
</dbReference>
<evidence type="ECO:0000256" key="3">
    <source>
        <dbReference type="ARBA" id="ARBA00023082"/>
    </source>
</evidence>
<dbReference type="CDD" id="cd06171">
    <property type="entry name" value="Sigma70_r4"/>
    <property type="match status" value="1"/>
</dbReference>
<evidence type="ECO:0000256" key="5">
    <source>
        <dbReference type="ARBA" id="ARBA00023163"/>
    </source>
</evidence>
<dbReference type="EMBL" id="JAIFZO010000002">
    <property type="protein sequence ID" value="MCX4233222.1"/>
    <property type="molecule type" value="Genomic_DNA"/>
</dbReference>
<gene>
    <name evidence="8" type="ORF">K3769_10580</name>
</gene>
<dbReference type="PANTHER" id="PTHR43133">
    <property type="entry name" value="RNA POLYMERASE ECF-TYPE SIGMA FACTO"/>
    <property type="match status" value="1"/>
</dbReference>
<dbReference type="Gene3D" id="1.10.1740.10">
    <property type="match status" value="1"/>
</dbReference>
<keyword evidence="5" id="KW-0804">Transcription</keyword>
<evidence type="ECO:0000313" key="8">
    <source>
        <dbReference type="EMBL" id="MCX4233222.1"/>
    </source>
</evidence>
<evidence type="ECO:0000256" key="2">
    <source>
        <dbReference type="ARBA" id="ARBA00023015"/>
    </source>
</evidence>